<dbReference type="KEGG" id="mpp:MICPUCDRAFT_64013"/>
<evidence type="ECO:0000256" key="1">
    <source>
        <dbReference type="SAM" id="MobiDB-lite"/>
    </source>
</evidence>
<feature type="compositionally biased region" description="Basic and acidic residues" evidence="1">
    <location>
        <begin position="30"/>
        <end position="39"/>
    </location>
</feature>
<protein>
    <submittedName>
        <fullName evidence="2">Predicted protein</fullName>
    </submittedName>
</protein>
<dbReference type="RefSeq" id="XP_003055836.1">
    <property type="nucleotide sequence ID" value="XM_003055790.1"/>
</dbReference>
<dbReference type="Proteomes" id="UP000001876">
    <property type="component" value="Unassembled WGS sequence"/>
</dbReference>
<proteinExistence type="predicted"/>
<feature type="region of interest" description="Disordered" evidence="1">
    <location>
        <begin position="1"/>
        <end position="70"/>
    </location>
</feature>
<dbReference type="GeneID" id="9681870"/>
<dbReference type="AlphaFoldDB" id="C1MJK6"/>
<gene>
    <name evidence="2" type="ORF">MICPUCDRAFT_64013</name>
</gene>
<feature type="region of interest" description="Disordered" evidence="1">
    <location>
        <begin position="215"/>
        <end position="257"/>
    </location>
</feature>
<feature type="compositionally biased region" description="Low complexity" evidence="1">
    <location>
        <begin position="230"/>
        <end position="239"/>
    </location>
</feature>
<sequence length="257" mass="26263">MTERAYARLGGAQLGVASANEDGGGDGSLEEERERRATTREGGGGGGGGSGAGRGPAAAAASADGRAAAARAGAQRECAALLVRCAKDLEEDAGEDAGWRRDALARLARALTDGGGGGDDENQNLVDDQNQNQNQKSLRIGVHHANAVVWEPVQNGPSAAAADVARVAAIRLRPRRRRDEDARRDGADARGRSMARAFAGRVVVVVDAHADGVQSRQRRLHRRGVEARDVPAVGTPAAVSGGGGGGVGGDDARVSTR</sequence>
<evidence type="ECO:0000313" key="3">
    <source>
        <dbReference type="Proteomes" id="UP000001876"/>
    </source>
</evidence>
<feature type="compositionally biased region" description="Gly residues" evidence="1">
    <location>
        <begin position="41"/>
        <end position="54"/>
    </location>
</feature>
<name>C1MJK6_MICPC</name>
<feature type="compositionally biased region" description="Gly residues" evidence="1">
    <location>
        <begin position="240"/>
        <end position="249"/>
    </location>
</feature>
<feature type="compositionally biased region" description="Low complexity" evidence="1">
    <location>
        <begin position="55"/>
        <end position="70"/>
    </location>
</feature>
<evidence type="ECO:0000313" key="2">
    <source>
        <dbReference type="EMBL" id="EEH59212.1"/>
    </source>
</evidence>
<dbReference type="EMBL" id="GG663736">
    <property type="protein sequence ID" value="EEH59212.1"/>
    <property type="molecule type" value="Genomic_DNA"/>
</dbReference>
<accession>C1MJK6</accession>
<reference evidence="2 3" key="1">
    <citation type="journal article" date="2009" name="Science">
        <title>Green evolution and dynamic adaptations revealed by genomes of the marine picoeukaryotes Micromonas.</title>
        <authorList>
            <person name="Worden A.Z."/>
            <person name="Lee J.H."/>
            <person name="Mock T."/>
            <person name="Rouze P."/>
            <person name="Simmons M.P."/>
            <person name="Aerts A.L."/>
            <person name="Allen A.E."/>
            <person name="Cuvelier M.L."/>
            <person name="Derelle E."/>
            <person name="Everett M.V."/>
            <person name="Foulon E."/>
            <person name="Grimwood J."/>
            <person name="Gundlach H."/>
            <person name="Henrissat B."/>
            <person name="Napoli C."/>
            <person name="McDonald S.M."/>
            <person name="Parker M.S."/>
            <person name="Rombauts S."/>
            <person name="Salamov A."/>
            <person name="Von Dassow P."/>
            <person name="Badger J.H."/>
            <person name="Coutinho P.M."/>
            <person name="Demir E."/>
            <person name="Dubchak I."/>
            <person name="Gentemann C."/>
            <person name="Eikrem W."/>
            <person name="Gready J.E."/>
            <person name="John U."/>
            <person name="Lanier W."/>
            <person name="Lindquist E.A."/>
            <person name="Lucas S."/>
            <person name="Mayer K.F."/>
            <person name="Moreau H."/>
            <person name="Not F."/>
            <person name="Otillar R."/>
            <person name="Panaud O."/>
            <person name="Pangilinan J."/>
            <person name="Paulsen I."/>
            <person name="Piegu B."/>
            <person name="Poliakov A."/>
            <person name="Robbens S."/>
            <person name="Schmutz J."/>
            <person name="Toulza E."/>
            <person name="Wyss T."/>
            <person name="Zelensky A."/>
            <person name="Zhou K."/>
            <person name="Armbrust E.V."/>
            <person name="Bhattacharya D."/>
            <person name="Goodenough U.W."/>
            <person name="Van de Peer Y."/>
            <person name="Grigoriev I.V."/>
        </authorList>
    </citation>
    <scope>NUCLEOTIDE SEQUENCE [LARGE SCALE GENOMIC DNA]</scope>
    <source>
        <strain evidence="2 3">CCMP1545</strain>
    </source>
</reference>
<organism evidence="3">
    <name type="scientific">Micromonas pusilla (strain CCMP1545)</name>
    <name type="common">Picoplanktonic green alga</name>
    <dbReference type="NCBI Taxonomy" id="564608"/>
    <lineage>
        <taxon>Eukaryota</taxon>
        <taxon>Viridiplantae</taxon>
        <taxon>Chlorophyta</taxon>
        <taxon>Mamiellophyceae</taxon>
        <taxon>Mamiellales</taxon>
        <taxon>Mamiellaceae</taxon>
        <taxon>Micromonas</taxon>
    </lineage>
</organism>
<keyword evidence="3" id="KW-1185">Reference proteome</keyword>